<gene>
    <name evidence="20" type="primary">nad2</name>
</gene>
<feature type="transmembrane region" description="Helical" evidence="18">
    <location>
        <begin position="12"/>
        <end position="35"/>
    </location>
</feature>
<feature type="domain" description="NADH:quinone oxidoreductase/Mrp antiporter transmembrane" evidence="19">
    <location>
        <begin position="20"/>
        <end position="276"/>
    </location>
</feature>
<feature type="transmembrane region" description="Helical" evidence="18">
    <location>
        <begin position="195"/>
        <end position="213"/>
    </location>
</feature>
<feature type="transmembrane region" description="Helical" evidence="18">
    <location>
        <begin position="234"/>
        <end position="253"/>
    </location>
</feature>
<evidence type="ECO:0000256" key="17">
    <source>
        <dbReference type="ARBA" id="ARBA00049551"/>
    </source>
</evidence>
<keyword evidence="6" id="KW-0813">Transport</keyword>
<dbReference type="GO" id="GO:0006120">
    <property type="term" value="P:mitochondrial electron transport, NADH to ubiquinone"/>
    <property type="evidence" value="ECO:0007669"/>
    <property type="project" value="InterPro"/>
</dbReference>
<feature type="transmembrane region" description="Helical" evidence="18">
    <location>
        <begin position="56"/>
        <end position="76"/>
    </location>
</feature>
<feature type="transmembrane region" description="Helical" evidence="18">
    <location>
        <begin position="171"/>
        <end position="189"/>
    </location>
</feature>
<keyword evidence="10 18" id="KW-1278">Translocase</keyword>
<evidence type="ECO:0000256" key="5">
    <source>
        <dbReference type="ARBA" id="ARBA00021008"/>
    </source>
</evidence>
<dbReference type="PANTHER" id="PTHR46552">
    <property type="entry name" value="NADH-UBIQUINONE OXIDOREDUCTASE CHAIN 2"/>
    <property type="match status" value="1"/>
</dbReference>
<comment type="similarity">
    <text evidence="3 18">Belongs to the complex I subunit 2 family.</text>
</comment>
<evidence type="ECO:0000256" key="9">
    <source>
        <dbReference type="ARBA" id="ARBA00022792"/>
    </source>
</evidence>
<dbReference type="GO" id="GO:0008137">
    <property type="term" value="F:NADH dehydrogenase (ubiquinone) activity"/>
    <property type="evidence" value="ECO:0007669"/>
    <property type="project" value="UniProtKB-EC"/>
</dbReference>
<keyword evidence="15 18" id="KW-0496">Mitochondrion</keyword>
<keyword evidence="11 18" id="KW-0249">Electron transport</keyword>
<dbReference type="InterPro" id="IPR001750">
    <property type="entry name" value="ND/Mrp_TM"/>
</dbReference>
<keyword evidence="9 18" id="KW-0999">Mitochondrion inner membrane</keyword>
<evidence type="ECO:0000256" key="4">
    <source>
        <dbReference type="ARBA" id="ARBA00012944"/>
    </source>
</evidence>
<evidence type="ECO:0000256" key="2">
    <source>
        <dbReference type="ARBA" id="ARBA00004448"/>
    </source>
</evidence>
<evidence type="ECO:0000256" key="12">
    <source>
        <dbReference type="ARBA" id="ARBA00022989"/>
    </source>
</evidence>
<evidence type="ECO:0000256" key="8">
    <source>
        <dbReference type="ARBA" id="ARBA00022692"/>
    </source>
</evidence>
<evidence type="ECO:0000256" key="15">
    <source>
        <dbReference type="ARBA" id="ARBA00023128"/>
    </source>
</evidence>
<geneLocation type="mitochondrion" evidence="20"/>
<name>A0A3G1DGU3_9COLE</name>
<evidence type="ECO:0000259" key="19">
    <source>
        <dbReference type="Pfam" id="PF00361"/>
    </source>
</evidence>
<evidence type="ECO:0000256" key="1">
    <source>
        <dbReference type="ARBA" id="ARBA00003257"/>
    </source>
</evidence>
<evidence type="ECO:0000313" key="20">
    <source>
        <dbReference type="EMBL" id="AMR97516.1"/>
    </source>
</evidence>
<evidence type="ECO:0000256" key="3">
    <source>
        <dbReference type="ARBA" id="ARBA00007012"/>
    </source>
</evidence>
<keyword evidence="12 18" id="KW-1133">Transmembrane helix</keyword>
<evidence type="ECO:0000256" key="14">
    <source>
        <dbReference type="ARBA" id="ARBA00023075"/>
    </source>
</evidence>
<dbReference type="GO" id="GO:0005743">
    <property type="term" value="C:mitochondrial inner membrane"/>
    <property type="evidence" value="ECO:0007669"/>
    <property type="project" value="UniProtKB-SubCell"/>
</dbReference>
<keyword evidence="14 18" id="KW-0830">Ubiquinone</keyword>
<keyword evidence="13 18" id="KW-0520">NAD</keyword>
<comment type="function">
    <text evidence="1">Core subunit of the mitochondrial membrane respiratory chain NADH dehydrogenase (Complex I) that is believed to belong to the minimal assembly required for catalysis. Complex I functions in the transfer of electrons from NADH to the respiratory chain. The immediate electron acceptor for the enzyme is believed to be ubiquinone.</text>
</comment>
<dbReference type="EMBL" id="KT825140">
    <property type="protein sequence ID" value="AMR97516.1"/>
    <property type="molecule type" value="Genomic_DNA"/>
</dbReference>
<sequence length="335" mass="39258">MYKTLLLTSLMLSTIMSISSYTWLGAWIGLEINLLSMIPLMQNKNFITSNESSIKYFMIQALSSSILMISINMMMINSEMYTNIHKTIINLLMNISLLTKMGMAPFHFWLPEIIEGLSWINCTIMLTWQKIAPMIMVMYLPMYKIIMEMIIMTSIIIGSIMTMNQTSLRKLMLYSSINNMGWMMSTIMISETIWLYYFIIYSMMTMNLTFMFNKSKMFSMNQMYMKNMNSMKNLMFSMNLLSLAGLPPFLGFISKWMTIQVLIKENMLTLMLMMTTMTIPLMFIYTKMIMTTMIMKTNKKMWNLKQANLSSKTLGMMNFMMMTLLLTTTMMFNLI</sequence>
<dbReference type="EC" id="7.1.1.2" evidence="4 18"/>
<keyword evidence="16 18" id="KW-0472">Membrane</keyword>
<protein>
    <recommendedName>
        <fullName evidence="5 18">NADH-ubiquinone oxidoreductase chain 2</fullName>
        <ecNumber evidence="4 18">7.1.1.2</ecNumber>
    </recommendedName>
</protein>
<evidence type="ECO:0000256" key="6">
    <source>
        <dbReference type="ARBA" id="ARBA00022448"/>
    </source>
</evidence>
<comment type="function">
    <text evidence="18">Core subunit of the mitochondrial membrane respiratory chain NADH dehydrogenase (Complex I) which catalyzes electron transfer from NADH through the respiratory chain, using ubiquinone as an electron acceptor. Essential for the catalytic activity and assembly of complex I.</text>
</comment>
<evidence type="ECO:0000256" key="7">
    <source>
        <dbReference type="ARBA" id="ARBA00022660"/>
    </source>
</evidence>
<evidence type="ECO:0000256" key="11">
    <source>
        <dbReference type="ARBA" id="ARBA00022982"/>
    </source>
</evidence>
<comment type="subcellular location">
    <subcellularLocation>
        <location evidence="2 18">Mitochondrion inner membrane</location>
        <topology evidence="2 18">Multi-pass membrane protein</topology>
    </subcellularLocation>
</comment>
<comment type="catalytic activity">
    <reaction evidence="17 18">
        <text>a ubiquinone + NADH + 5 H(+)(in) = a ubiquinol + NAD(+) + 4 H(+)(out)</text>
        <dbReference type="Rhea" id="RHEA:29091"/>
        <dbReference type="Rhea" id="RHEA-COMP:9565"/>
        <dbReference type="Rhea" id="RHEA-COMP:9566"/>
        <dbReference type="ChEBI" id="CHEBI:15378"/>
        <dbReference type="ChEBI" id="CHEBI:16389"/>
        <dbReference type="ChEBI" id="CHEBI:17976"/>
        <dbReference type="ChEBI" id="CHEBI:57540"/>
        <dbReference type="ChEBI" id="CHEBI:57945"/>
        <dbReference type="EC" id="7.1.1.2"/>
    </reaction>
</comment>
<feature type="transmembrane region" description="Helical" evidence="18">
    <location>
        <begin position="316"/>
        <end position="334"/>
    </location>
</feature>
<dbReference type="Pfam" id="PF00361">
    <property type="entry name" value="Proton_antipo_M"/>
    <property type="match status" value="1"/>
</dbReference>
<feature type="transmembrane region" description="Helical" evidence="18">
    <location>
        <begin position="88"/>
        <end position="110"/>
    </location>
</feature>
<evidence type="ECO:0000256" key="18">
    <source>
        <dbReference type="RuleBase" id="RU003403"/>
    </source>
</evidence>
<keyword evidence="7 18" id="KW-0679">Respiratory chain</keyword>
<dbReference type="InterPro" id="IPR050175">
    <property type="entry name" value="Complex_I_Subunit_2"/>
</dbReference>
<evidence type="ECO:0000256" key="13">
    <source>
        <dbReference type="ARBA" id="ARBA00023027"/>
    </source>
</evidence>
<accession>A0A3G1DGU3</accession>
<reference evidence="20" key="1">
    <citation type="journal article" date="2016" name="Mitochondrial DNA A DNA Mapp Seq Anal">
        <title>The mitochondrial genome of Iberobaenia (Coleoptera: Iberobaeniidae): first rearrangement of protein-coding genes in the beetles.</title>
        <authorList>
            <person name="Andujar C."/>
            <person name="Arribas P."/>
            <person name="Linard B."/>
            <person name="Kundrata R."/>
            <person name="Bocak L."/>
            <person name="Vogler A.P."/>
        </authorList>
    </citation>
    <scope>NUCLEOTIDE SEQUENCE</scope>
</reference>
<dbReference type="AlphaFoldDB" id="A0A3G1DGU3"/>
<organism evidence="20">
    <name type="scientific">Iberobaenia minuta</name>
    <dbReference type="NCBI Taxonomy" id="1857294"/>
    <lineage>
        <taxon>Eukaryota</taxon>
        <taxon>Metazoa</taxon>
        <taxon>Ecdysozoa</taxon>
        <taxon>Arthropoda</taxon>
        <taxon>Hexapoda</taxon>
        <taxon>Insecta</taxon>
        <taxon>Pterygota</taxon>
        <taxon>Neoptera</taxon>
        <taxon>Endopterygota</taxon>
        <taxon>Coleoptera</taxon>
        <taxon>Polyphaga</taxon>
        <taxon>Elateriformia</taxon>
        <taxon>Elateroidea</taxon>
        <taxon>Iberobaeniidae</taxon>
        <taxon>Iberobaenia</taxon>
    </lineage>
</organism>
<evidence type="ECO:0000256" key="16">
    <source>
        <dbReference type="ARBA" id="ARBA00023136"/>
    </source>
</evidence>
<keyword evidence="8 18" id="KW-0812">Transmembrane</keyword>
<evidence type="ECO:0000256" key="10">
    <source>
        <dbReference type="ARBA" id="ARBA00022967"/>
    </source>
</evidence>
<proteinExistence type="inferred from homology"/>
<dbReference type="InterPro" id="IPR003917">
    <property type="entry name" value="NADH_UbQ_OxRdtase_chain2"/>
</dbReference>
<feature type="transmembrane region" description="Helical" evidence="18">
    <location>
        <begin position="273"/>
        <end position="295"/>
    </location>
</feature>
<dbReference type="PANTHER" id="PTHR46552:SF1">
    <property type="entry name" value="NADH-UBIQUINONE OXIDOREDUCTASE CHAIN 2"/>
    <property type="match status" value="1"/>
</dbReference>
<dbReference type="PRINTS" id="PR01436">
    <property type="entry name" value="NADHDHGNASE2"/>
</dbReference>
<feature type="transmembrane region" description="Helical" evidence="18">
    <location>
        <begin position="145"/>
        <end position="164"/>
    </location>
</feature>